<sequence length="51" mass="5662">MVAIALSLPIALVALLSTLSLPLFTSLVRFADLLFSLRAKPWQERYCLLAD</sequence>
<dbReference type="Proteomes" id="UP000839052">
    <property type="component" value="Chromosome"/>
</dbReference>
<dbReference type="RefSeq" id="WP_239795640.1">
    <property type="nucleotide sequence ID" value="NZ_OU912926.1"/>
</dbReference>
<evidence type="ECO:0000313" key="2">
    <source>
        <dbReference type="Proteomes" id="UP000839052"/>
    </source>
</evidence>
<accession>A0ABN8AJ02</accession>
<organism evidence="1 2">
    <name type="scientific">Candidatus Nitrotoga arctica</name>
    <dbReference type="NCBI Taxonomy" id="453162"/>
    <lineage>
        <taxon>Bacteria</taxon>
        <taxon>Pseudomonadati</taxon>
        <taxon>Pseudomonadota</taxon>
        <taxon>Betaproteobacteria</taxon>
        <taxon>Nitrosomonadales</taxon>
        <taxon>Gallionellaceae</taxon>
        <taxon>Candidatus Nitrotoga</taxon>
    </lineage>
</organism>
<reference evidence="1 2" key="1">
    <citation type="submission" date="2021-10" db="EMBL/GenBank/DDBJ databases">
        <authorList>
            <person name="Koch H."/>
        </authorList>
    </citation>
    <scope>NUCLEOTIDE SEQUENCE [LARGE SCALE GENOMIC DNA]</scope>
    <source>
        <strain evidence="1">6680</strain>
    </source>
</reference>
<protein>
    <submittedName>
        <fullName evidence="1">Uncharacterized protein</fullName>
    </submittedName>
</protein>
<name>A0ABN8AJ02_9PROT</name>
<evidence type="ECO:0000313" key="1">
    <source>
        <dbReference type="EMBL" id="CAG9931547.1"/>
    </source>
</evidence>
<dbReference type="EMBL" id="OU912926">
    <property type="protein sequence ID" value="CAG9931547.1"/>
    <property type="molecule type" value="Genomic_DNA"/>
</dbReference>
<gene>
    <name evidence="1" type="ORF">NTG6680_0294</name>
</gene>
<keyword evidence="2" id="KW-1185">Reference proteome</keyword>
<proteinExistence type="predicted"/>